<dbReference type="KEGG" id="gce:KYE46_00815"/>
<protein>
    <submittedName>
        <fullName evidence="2">Uncharacterized protein</fullName>
    </submittedName>
</protein>
<name>A0A8F6TVS8_9RHOB</name>
<organism evidence="2 3">
    <name type="scientific">Gymnodinialimonas ceratoperidinii</name>
    <dbReference type="NCBI Taxonomy" id="2856823"/>
    <lineage>
        <taxon>Bacteria</taxon>
        <taxon>Pseudomonadati</taxon>
        <taxon>Pseudomonadota</taxon>
        <taxon>Alphaproteobacteria</taxon>
        <taxon>Rhodobacterales</taxon>
        <taxon>Paracoccaceae</taxon>
        <taxon>Gymnodinialimonas</taxon>
    </lineage>
</organism>
<reference evidence="2 3" key="1">
    <citation type="submission" date="2021-07" db="EMBL/GenBank/DDBJ databases">
        <title>A novel Jannaschia species isolated from marine dinoflagellate Ceratoperidinium margalefii.</title>
        <authorList>
            <person name="Jiang Y."/>
            <person name="Li Z."/>
        </authorList>
    </citation>
    <scope>NUCLEOTIDE SEQUENCE [LARGE SCALE GENOMIC DNA]</scope>
    <source>
        <strain evidence="2 3">J12C1-MA-4</strain>
    </source>
</reference>
<keyword evidence="1" id="KW-0732">Signal</keyword>
<gene>
    <name evidence="2" type="ORF">KYE46_00815</name>
</gene>
<feature type="chain" id="PRO_5034292264" evidence="1">
    <location>
        <begin position="25"/>
        <end position="144"/>
    </location>
</feature>
<dbReference type="AlphaFoldDB" id="A0A8F6TVS8"/>
<feature type="signal peptide" evidence="1">
    <location>
        <begin position="1"/>
        <end position="24"/>
    </location>
</feature>
<sequence length="144" mass="15619">MTAGLLAVTLALTGIAASTSPAAATGRNNGADAAAVLGGLLLLYGLSQAGRNHGSRNYTSRGNPPVIYQPPRPQPAQRVAPARCFIQGQDGNGRYRGYRQRCMQNHARNAHLLPQNCLRRVWTNNGHRTIYRARCLRNNGWTQG</sequence>
<evidence type="ECO:0000256" key="1">
    <source>
        <dbReference type="SAM" id="SignalP"/>
    </source>
</evidence>
<dbReference type="RefSeq" id="WP_219002768.1">
    <property type="nucleotide sequence ID" value="NZ_CP079194.1"/>
</dbReference>
<dbReference type="Proteomes" id="UP000825009">
    <property type="component" value="Chromosome"/>
</dbReference>
<dbReference type="EMBL" id="CP079194">
    <property type="protein sequence ID" value="QXT39836.1"/>
    <property type="molecule type" value="Genomic_DNA"/>
</dbReference>
<evidence type="ECO:0000313" key="3">
    <source>
        <dbReference type="Proteomes" id="UP000825009"/>
    </source>
</evidence>
<evidence type="ECO:0000313" key="2">
    <source>
        <dbReference type="EMBL" id="QXT39836.1"/>
    </source>
</evidence>
<proteinExistence type="predicted"/>
<keyword evidence="3" id="KW-1185">Reference proteome</keyword>
<accession>A0A8F6TVS8</accession>